<evidence type="ECO:0000256" key="3">
    <source>
        <dbReference type="ARBA" id="ARBA00022729"/>
    </source>
</evidence>
<dbReference type="SUPFAM" id="SSF49299">
    <property type="entry name" value="PKD domain"/>
    <property type="match status" value="1"/>
</dbReference>
<dbReference type="OrthoDB" id="1164463at2"/>
<evidence type="ECO:0000259" key="4">
    <source>
        <dbReference type="PROSITE" id="PS50093"/>
    </source>
</evidence>
<dbReference type="STRING" id="641691.SAMN05421636_102341"/>
<dbReference type="AlphaFoldDB" id="A0A1G6YQK3"/>
<sequence length="571" mass="61911">MNLRSPNSLLYFLCFIAISLLLNISCNNDMDMASDAVLNEQATYATAKSNLELKTTVFPVTQDAYLQSGRGHNKSIVRLEENSRKGYLMFDLSKIDNLSGKITSARLEFIIDSDPGYGRIEVFEGDSNNWKENSLSNNSAPNIENQLGSVQQVFPLYKKVRIDLNADKLLPELNTLILRHSNGNDLAFASKENAKLSGSQLVVTYSVTTGSGSSNTGTNKAPNAVATASTLTGKAPLQVDFTGSNSSDDKGVVGHSWDFQGGSSSSANTTHTFDNPGIYDVTLTVTDAEGLIAVSKGLKITVNEAIGGNTPCNTDGGRAGETGLKLWCVDGMENPLSGSFANGDLKVDKDGSNSTIPKENGRIKFNVTPDGSGNKRAEIRTAPWNVKHTLGTEEWFGWSYTFGNDYVIDQNSQWKFFQVHNGVVGESPQIGLEIINKNQFGGHGAGEIYVTNSTTSQNYNATGITPRAGQTLDIVVHAIWHNAANGLLQVWINGTKVYDKQVSTVFASHPWAGNAKWGIYKWPWSSQSNVQKSVNQGIRGLTTYMGNLKIITKRPGDPDYGSNSYSRVVPD</sequence>
<dbReference type="Pfam" id="PF24517">
    <property type="entry name" value="CBM96"/>
    <property type="match status" value="1"/>
</dbReference>
<accession>A0A1G6YQK3</accession>
<keyword evidence="3" id="KW-0732">Signal</keyword>
<dbReference type="InterPro" id="IPR022409">
    <property type="entry name" value="PKD/Chitinase_dom"/>
</dbReference>
<dbReference type="InterPro" id="IPR000601">
    <property type="entry name" value="PKD_dom"/>
</dbReference>
<reference evidence="5 6" key="1">
    <citation type="submission" date="2016-10" db="EMBL/GenBank/DDBJ databases">
        <authorList>
            <person name="de Groot N.N."/>
        </authorList>
    </citation>
    <scope>NUCLEOTIDE SEQUENCE [LARGE SCALE GENOMIC DNA]</scope>
    <source>
        <strain evidence="5 6">DSM 23421</strain>
    </source>
</reference>
<dbReference type="CDD" id="cd00146">
    <property type="entry name" value="PKD"/>
    <property type="match status" value="1"/>
</dbReference>
<dbReference type="Pfam" id="PF14099">
    <property type="entry name" value="Polysacc_lyase"/>
    <property type="match status" value="1"/>
</dbReference>
<keyword evidence="6" id="KW-1185">Reference proteome</keyword>
<evidence type="ECO:0000256" key="2">
    <source>
        <dbReference type="ARBA" id="ARBA00022525"/>
    </source>
</evidence>
<dbReference type="GO" id="GO:0005576">
    <property type="term" value="C:extracellular region"/>
    <property type="evidence" value="ECO:0007669"/>
    <property type="project" value="UniProtKB-SubCell"/>
</dbReference>
<comment type="subcellular location">
    <subcellularLocation>
        <location evidence="1">Secreted</location>
    </subcellularLocation>
</comment>
<dbReference type="EMBL" id="FNAO01000002">
    <property type="protein sequence ID" value="SDD92668.1"/>
    <property type="molecule type" value="Genomic_DNA"/>
</dbReference>
<proteinExistence type="predicted"/>
<keyword evidence="2" id="KW-0964">Secreted</keyword>
<name>A0A1G6YQK3_9FLAO</name>
<dbReference type="Gene3D" id="2.60.120.200">
    <property type="match status" value="1"/>
</dbReference>
<organism evidence="5 6">
    <name type="scientific">Pricia antarctica</name>
    <dbReference type="NCBI Taxonomy" id="641691"/>
    <lineage>
        <taxon>Bacteria</taxon>
        <taxon>Pseudomonadati</taxon>
        <taxon>Bacteroidota</taxon>
        <taxon>Flavobacteriia</taxon>
        <taxon>Flavobacteriales</taxon>
        <taxon>Flavobacteriaceae</taxon>
        <taxon>Pricia</taxon>
    </lineage>
</organism>
<dbReference type="InterPro" id="IPR055372">
    <property type="entry name" value="CBM96"/>
</dbReference>
<dbReference type="Pfam" id="PF18911">
    <property type="entry name" value="PKD_4"/>
    <property type="match status" value="1"/>
</dbReference>
<dbReference type="SMART" id="SM00089">
    <property type="entry name" value="PKD"/>
    <property type="match status" value="1"/>
</dbReference>
<dbReference type="InterPro" id="IPR035986">
    <property type="entry name" value="PKD_dom_sf"/>
</dbReference>
<dbReference type="Proteomes" id="UP000199109">
    <property type="component" value="Unassembled WGS sequence"/>
</dbReference>
<evidence type="ECO:0000313" key="5">
    <source>
        <dbReference type="EMBL" id="SDD92668.1"/>
    </source>
</evidence>
<dbReference type="InterPro" id="IPR013783">
    <property type="entry name" value="Ig-like_fold"/>
</dbReference>
<gene>
    <name evidence="5" type="ORF">SAMN05421636_102341</name>
</gene>
<dbReference type="RefSeq" id="WP_091866218.1">
    <property type="nucleotide sequence ID" value="NZ_FNAO01000002.1"/>
</dbReference>
<protein>
    <submittedName>
        <fullName evidence="5">PKD domain-containing protein</fullName>
    </submittedName>
</protein>
<evidence type="ECO:0000313" key="6">
    <source>
        <dbReference type="Proteomes" id="UP000199109"/>
    </source>
</evidence>
<dbReference type="InterPro" id="IPR025975">
    <property type="entry name" value="Polysacc_lyase"/>
</dbReference>
<feature type="domain" description="PKD" evidence="4">
    <location>
        <begin position="222"/>
        <end position="302"/>
    </location>
</feature>
<dbReference type="Gene3D" id="2.60.40.10">
    <property type="entry name" value="Immunoglobulins"/>
    <property type="match status" value="1"/>
</dbReference>
<evidence type="ECO:0000256" key="1">
    <source>
        <dbReference type="ARBA" id="ARBA00004613"/>
    </source>
</evidence>
<dbReference type="PROSITE" id="PS50093">
    <property type="entry name" value="PKD"/>
    <property type="match status" value="1"/>
</dbReference>